<name>A0A084W7P9_ANOSI</name>
<evidence type="ECO:0000313" key="3">
    <source>
        <dbReference type="EnsemblMetazoa" id="ASIC014131-PA"/>
    </source>
</evidence>
<dbReference type="VEuPathDB" id="VectorBase:ASIC014131"/>
<evidence type="ECO:0000313" key="2">
    <source>
        <dbReference type="EMBL" id="KFB46243.1"/>
    </source>
</evidence>
<feature type="region of interest" description="Disordered" evidence="1">
    <location>
        <begin position="40"/>
        <end position="72"/>
    </location>
</feature>
<reference evidence="2 4" key="1">
    <citation type="journal article" date="2014" name="BMC Genomics">
        <title>Genome sequence of Anopheles sinensis provides insight into genetics basis of mosquito competence for malaria parasites.</title>
        <authorList>
            <person name="Zhou D."/>
            <person name="Zhang D."/>
            <person name="Ding G."/>
            <person name="Shi L."/>
            <person name="Hou Q."/>
            <person name="Ye Y."/>
            <person name="Xu Y."/>
            <person name="Zhou H."/>
            <person name="Xiong C."/>
            <person name="Li S."/>
            <person name="Yu J."/>
            <person name="Hong S."/>
            <person name="Yu X."/>
            <person name="Zou P."/>
            <person name="Chen C."/>
            <person name="Chang X."/>
            <person name="Wang W."/>
            <person name="Lv Y."/>
            <person name="Sun Y."/>
            <person name="Ma L."/>
            <person name="Shen B."/>
            <person name="Zhu C."/>
        </authorList>
    </citation>
    <scope>NUCLEOTIDE SEQUENCE [LARGE SCALE GENOMIC DNA]</scope>
</reference>
<gene>
    <name evidence="2" type="ORF">ZHAS_00014131</name>
</gene>
<evidence type="ECO:0000256" key="1">
    <source>
        <dbReference type="SAM" id="MobiDB-lite"/>
    </source>
</evidence>
<keyword evidence="4" id="KW-1185">Reference proteome</keyword>
<dbReference type="AlphaFoldDB" id="A0A084W7P9"/>
<accession>A0A084W7P9</accession>
<organism evidence="2">
    <name type="scientific">Anopheles sinensis</name>
    <name type="common">Mosquito</name>
    <dbReference type="NCBI Taxonomy" id="74873"/>
    <lineage>
        <taxon>Eukaryota</taxon>
        <taxon>Metazoa</taxon>
        <taxon>Ecdysozoa</taxon>
        <taxon>Arthropoda</taxon>
        <taxon>Hexapoda</taxon>
        <taxon>Insecta</taxon>
        <taxon>Pterygota</taxon>
        <taxon>Neoptera</taxon>
        <taxon>Endopterygota</taxon>
        <taxon>Diptera</taxon>
        <taxon>Nematocera</taxon>
        <taxon>Culicoidea</taxon>
        <taxon>Culicidae</taxon>
        <taxon>Anophelinae</taxon>
        <taxon>Anopheles</taxon>
    </lineage>
</organism>
<dbReference type="EMBL" id="KE525315">
    <property type="protein sequence ID" value="KFB46243.1"/>
    <property type="molecule type" value="Genomic_DNA"/>
</dbReference>
<proteinExistence type="predicted"/>
<dbReference type="Proteomes" id="UP000030765">
    <property type="component" value="Unassembled WGS sequence"/>
</dbReference>
<sequence>MALVSHSLEMENRHYVEFVSTKLVRRLCPVKWFKNKRWKRRAGGGGTVPGPHAGGGVPRAADGGRHTGGGKLPAGLAAWSEIMIKSKGN</sequence>
<reference evidence="3" key="2">
    <citation type="submission" date="2020-05" db="UniProtKB">
        <authorList>
            <consortium name="EnsemblMetazoa"/>
        </authorList>
    </citation>
    <scope>IDENTIFICATION</scope>
</reference>
<dbReference type="EnsemblMetazoa" id="ASIC014131-RA">
    <property type="protein sequence ID" value="ASIC014131-PA"/>
    <property type="gene ID" value="ASIC014131"/>
</dbReference>
<evidence type="ECO:0000313" key="4">
    <source>
        <dbReference type="Proteomes" id="UP000030765"/>
    </source>
</evidence>
<dbReference type="EMBL" id="ATLV01021271">
    <property type="status" value="NOT_ANNOTATED_CDS"/>
    <property type="molecule type" value="Genomic_DNA"/>
</dbReference>
<feature type="compositionally biased region" description="Gly residues" evidence="1">
    <location>
        <begin position="43"/>
        <end position="57"/>
    </location>
</feature>
<protein>
    <submittedName>
        <fullName evidence="2 3">Acetylglutamate semialdehyde dehydrogenase</fullName>
    </submittedName>
</protein>